<reference evidence="2" key="1">
    <citation type="journal article" date="2014" name="Nat. Commun.">
        <title>Genomic adaptations of the halophilic Dead Sea filamentous fungus Eurotium rubrum.</title>
        <authorList>
            <person name="Kis-Papo T."/>
            <person name="Weig A.R."/>
            <person name="Riley R."/>
            <person name="Persoh D."/>
            <person name="Salamov A."/>
            <person name="Sun H."/>
            <person name="Lipzen A."/>
            <person name="Wasser S.P."/>
            <person name="Rambold G."/>
            <person name="Grigoriev I.V."/>
            <person name="Nevo E."/>
        </authorList>
    </citation>
    <scope>NUCLEOTIDE SEQUENCE [LARGE SCALE GENOMIC DNA]</scope>
    <source>
        <strain evidence="2">CBS 135680</strain>
    </source>
</reference>
<dbReference type="RefSeq" id="XP_040639141.1">
    <property type="nucleotide sequence ID" value="XM_040787593.1"/>
</dbReference>
<sequence>MNRLINYASQTCKPPSLFLDRSHSCTFHHDPCQSASMVLRIFYSVSCGKSAICTVLIVFRCLRLIERHPRSFSELSNSACSDASTLPMFIRTLLAWASSSRLLGQYFVVSSLSIGLKAMLVCFDISWCILYQPVRPGYPFSFRFFSFSLNEICSLNLSLSRLETSPPCLLVLFPRVVRFRSAAGLFYTCLA</sequence>
<dbReference type="GeneID" id="63702717"/>
<accession>A0A017SEK6</accession>
<dbReference type="HOGENOM" id="CLU_1421160_0_0_1"/>
<organism evidence="1 2">
    <name type="scientific">Aspergillus ruber (strain CBS 135680)</name>
    <dbReference type="NCBI Taxonomy" id="1388766"/>
    <lineage>
        <taxon>Eukaryota</taxon>
        <taxon>Fungi</taxon>
        <taxon>Dikarya</taxon>
        <taxon>Ascomycota</taxon>
        <taxon>Pezizomycotina</taxon>
        <taxon>Eurotiomycetes</taxon>
        <taxon>Eurotiomycetidae</taxon>
        <taxon>Eurotiales</taxon>
        <taxon>Aspergillaceae</taxon>
        <taxon>Aspergillus</taxon>
        <taxon>Aspergillus subgen. Aspergillus</taxon>
    </lineage>
</organism>
<evidence type="ECO:0000313" key="2">
    <source>
        <dbReference type="Proteomes" id="UP000019804"/>
    </source>
</evidence>
<evidence type="ECO:0000313" key="1">
    <source>
        <dbReference type="EMBL" id="EYE95453.1"/>
    </source>
</evidence>
<name>A0A017SEK6_ASPRC</name>
<proteinExistence type="predicted"/>
<gene>
    <name evidence="1" type="ORF">EURHEDRAFT_59150</name>
</gene>
<protein>
    <submittedName>
        <fullName evidence="1">Uncharacterized protein</fullName>
    </submittedName>
</protein>
<dbReference type="AlphaFoldDB" id="A0A017SEK6"/>
<dbReference type="Proteomes" id="UP000019804">
    <property type="component" value="Unassembled WGS sequence"/>
</dbReference>
<keyword evidence="2" id="KW-1185">Reference proteome</keyword>
<dbReference type="EMBL" id="KK088422">
    <property type="protein sequence ID" value="EYE95453.1"/>
    <property type="molecule type" value="Genomic_DNA"/>
</dbReference>